<dbReference type="PRINTS" id="PR00038">
    <property type="entry name" value="HTHLUXR"/>
</dbReference>
<dbReference type="CDD" id="cd06170">
    <property type="entry name" value="LuxR_C_like"/>
    <property type="match status" value="1"/>
</dbReference>
<dbReference type="SUPFAM" id="SSF46894">
    <property type="entry name" value="C-terminal effector domain of the bipartite response regulators"/>
    <property type="match status" value="1"/>
</dbReference>
<evidence type="ECO:0000259" key="4">
    <source>
        <dbReference type="PROSITE" id="PS50043"/>
    </source>
</evidence>
<feature type="domain" description="Response regulatory" evidence="5">
    <location>
        <begin position="2"/>
        <end position="118"/>
    </location>
</feature>
<dbReference type="InterPro" id="IPR000792">
    <property type="entry name" value="Tscrpt_reg_LuxR_C"/>
</dbReference>
<dbReference type="InterPro" id="IPR036388">
    <property type="entry name" value="WH-like_DNA-bd_sf"/>
</dbReference>
<dbReference type="Gene3D" id="3.40.50.2300">
    <property type="match status" value="1"/>
</dbReference>
<dbReference type="SMART" id="SM00448">
    <property type="entry name" value="REC"/>
    <property type="match status" value="1"/>
</dbReference>
<name>A0ABT2YM62_9BURK</name>
<dbReference type="InterPro" id="IPR051015">
    <property type="entry name" value="EvgA-like"/>
</dbReference>
<dbReference type="EMBL" id="JAJIRN010000012">
    <property type="protein sequence ID" value="MCV2371164.1"/>
    <property type="molecule type" value="Genomic_DNA"/>
</dbReference>
<dbReference type="PROSITE" id="PS50043">
    <property type="entry name" value="HTH_LUXR_2"/>
    <property type="match status" value="1"/>
</dbReference>
<dbReference type="PANTHER" id="PTHR45566">
    <property type="entry name" value="HTH-TYPE TRANSCRIPTIONAL REGULATOR YHJB-RELATED"/>
    <property type="match status" value="1"/>
</dbReference>
<evidence type="ECO:0000313" key="7">
    <source>
        <dbReference type="Proteomes" id="UP001209701"/>
    </source>
</evidence>
<evidence type="ECO:0000256" key="2">
    <source>
        <dbReference type="ARBA" id="ARBA00023125"/>
    </source>
</evidence>
<feature type="modified residue" description="4-aspartylphosphate" evidence="3">
    <location>
        <position position="55"/>
    </location>
</feature>
<dbReference type="CDD" id="cd17535">
    <property type="entry name" value="REC_NarL-like"/>
    <property type="match status" value="1"/>
</dbReference>
<dbReference type="InterPro" id="IPR001789">
    <property type="entry name" value="Sig_transdc_resp-reg_receiver"/>
</dbReference>
<keyword evidence="2" id="KW-0238">DNA-binding</keyword>
<protein>
    <submittedName>
        <fullName evidence="6">Response regulator transcription factor</fullName>
    </submittedName>
</protein>
<evidence type="ECO:0000313" key="6">
    <source>
        <dbReference type="EMBL" id="MCV2371164.1"/>
    </source>
</evidence>
<dbReference type="SUPFAM" id="SSF52172">
    <property type="entry name" value="CheY-like"/>
    <property type="match status" value="1"/>
</dbReference>
<comment type="caution">
    <text evidence="6">The sequence shown here is derived from an EMBL/GenBank/DDBJ whole genome shotgun (WGS) entry which is preliminary data.</text>
</comment>
<keyword evidence="1 3" id="KW-0597">Phosphoprotein</keyword>
<proteinExistence type="predicted"/>
<dbReference type="SMART" id="SM00421">
    <property type="entry name" value="HTH_LUXR"/>
    <property type="match status" value="1"/>
</dbReference>
<sequence>MQALLIDDHRLFRDGMKSLLMQWRADLQIVEASTLELARQALQEQNGGFDLVLLDLTLPDSSDALHTMRQVLQVAGRAPVVAVSMLPPNTELISAGARGYIHKSESANVMLASLDLVLAGGNCIPAGMLRSDPAALDDFNNVLSERQQQVLTQMAGGLSNKEIARVLAISEGTVKVHVHRILQQLGATSRAKATLLAQRRGWLQAAGTAH</sequence>
<dbReference type="Pfam" id="PF00196">
    <property type="entry name" value="GerE"/>
    <property type="match status" value="1"/>
</dbReference>
<dbReference type="InterPro" id="IPR016032">
    <property type="entry name" value="Sig_transdc_resp-reg_C-effctor"/>
</dbReference>
<evidence type="ECO:0000259" key="5">
    <source>
        <dbReference type="PROSITE" id="PS50110"/>
    </source>
</evidence>
<dbReference type="PANTHER" id="PTHR45566:SF2">
    <property type="entry name" value="NARL SUBFAMILY"/>
    <property type="match status" value="1"/>
</dbReference>
<dbReference type="Gene3D" id="1.10.10.10">
    <property type="entry name" value="Winged helix-like DNA-binding domain superfamily/Winged helix DNA-binding domain"/>
    <property type="match status" value="1"/>
</dbReference>
<keyword evidence="7" id="KW-1185">Reference proteome</keyword>
<dbReference type="PROSITE" id="PS50110">
    <property type="entry name" value="RESPONSE_REGULATORY"/>
    <property type="match status" value="1"/>
</dbReference>
<gene>
    <name evidence="6" type="ORF">LNV07_24000</name>
</gene>
<dbReference type="Pfam" id="PF00072">
    <property type="entry name" value="Response_reg"/>
    <property type="match status" value="1"/>
</dbReference>
<evidence type="ECO:0000256" key="1">
    <source>
        <dbReference type="ARBA" id="ARBA00022553"/>
    </source>
</evidence>
<organism evidence="6 7">
    <name type="scientific">Roseateles oligotrophus</name>
    <dbReference type="NCBI Taxonomy" id="1769250"/>
    <lineage>
        <taxon>Bacteria</taxon>
        <taxon>Pseudomonadati</taxon>
        <taxon>Pseudomonadota</taxon>
        <taxon>Betaproteobacteria</taxon>
        <taxon>Burkholderiales</taxon>
        <taxon>Sphaerotilaceae</taxon>
        <taxon>Roseateles</taxon>
    </lineage>
</organism>
<dbReference type="InterPro" id="IPR011006">
    <property type="entry name" value="CheY-like_superfamily"/>
</dbReference>
<feature type="domain" description="HTH luxR-type" evidence="4">
    <location>
        <begin position="136"/>
        <end position="201"/>
    </location>
</feature>
<dbReference type="Proteomes" id="UP001209701">
    <property type="component" value="Unassembled WGS sequence"/>
</dbReference>
<evidence type="ECO:0000256" key="3">
    <source>
        <dbReference type="PROSITE-ProRule" id="PRU00169"/>
    </source>
</evidence>
<dbReference type="RefSeq" id="WP_263573740.1">
    <property type="nucleotide sequence ID" value="NZ_JAJIRN010000012.1"/>
</dbReference>
<dbReference type="InterPro" id="IPR058245">
    <property type="entry name" value="NreC/VraR/RcsB-like_REC"/>
</dbReference>
<accession>A0ABT2YM62</accession>
<reference evidence="6 7" key="1">
    <citation type="submission" date="2021-11" db="EMBL/GenBank/DDBJ databases">
        <authorList>
            <person name="Liang Q."/>
            <person name="Mou H."/>
            <person name="Liu Z."/>
        </authorList>
    </citation>
    <scope>NUCLEOTIDE SEQUENCE [LARGE SCALE GENOMIC DNA]</scope>
    <source>
        <strain evidence="6 7">CHU3</strain>
    </source>
</reference>